<dbReference type="InterPro" id="IPR003663">
    <property type="entry name" value="Sugar/inositol_transpt"/>
</dbReference>
<dbReference type="PROSITE" id="PS00216">
    <property type="entry name" value="SUGAR_TRANSPORT_1"/>
    <property type="match status" value="2"/>
</dbReference>
<dbReference type="CDD" id="cd17356">
    <property type="entry name" value="MFS_HXT"/>
    <property type="match status" value="1"/>
</dbReference>
<evidence type="ECO:0000256" key="4">
    <source>
        <dbReference type="ARBA" id="ARBA00022692"/>
    </source>
</evidence>
<feature type="transmembrane region" description="Helical" evidence="10">
    <location>
        <begin position="382"/>
        <end position="408"/>
    </location>
</feature>
<dbReference type="SUPFAM" id="SSF103473">
    <property type="entry name" value="MFS general substrate transporter"/>
    <property type="match status" value="1"/>
</dbReference>
<evidence type="ECO:0000256" key="6">
    <source>
        <dbReference type="ARBA" id="ARBA00023136"/>
    </source>
</evidence>
<organism evidence="12 13">
    <name type="scientific">Parachaetomium inaequale</name>
    <dbReference type="NCBI Taxonomy" id="2588326"/>
    <lineage>
        <taxon>Eukaryota</taxon>
        <taxon>Fungi</taxon>
        <taxon>Dikarya</taxon>
        <taxon>Ascomycota</taxon>
        <taxon>Pezizomycotina</taxon>
        <taxon>Sordariomycetes</taxon>
        <taxon>Sordariomycetidae</taxon>
        <taxon>Sordariales</taxon>
        <taxon>Chaetomiaceae</taxon>
        <taxon>Parachaetomium</taxon>
    </lineage>
</organism>
<dbReference type="InterPro" id="IPR005828">
    <property type="entry name" value="MFS_sugar_transport-like"/>
</dbReference>
<feature type="transmembrane region" description="Helical" evidence="10">
    <location>
        <begin position="156"/>
        <end position="177"/>
    </location>
</feature>
<feature type="domain" description="Major facilitator superfamily (MFS) profile" evidence="11">
    <location>
        <begin position="10"/>
        <end position="473"/>
    </location>
</feature>
<evidence type="ECO:0000256" key="7">
    <source>
        <dbReference type="ARBA" id="ARBA00023180"/>
    </source>
</evidence>
<dbReference type="InterPro" id="IPR020846">
    <property type="entry name" value="MFS_dom"/>
</dbReference>
<dbReference type="AlphaFoldDB" id="A0AAN6PAU2"/>
<proteinExistence type="inferred from homology"/>
<keyword evidence="13" id="KW-1185">Reference proteome</keyword>
<comment type="similarity">
    <text evidence="2 8">Belongs to the major facilitator superfamily. Sugar transporter (TC 2.A.1.1) family.</text>
</comment>
<evidence type="ECO:0000256" key="8">
    <source>
        <dbReference type="RuleBase" id="RU003346"/>
    </source>
</evidence>
<dbReference type="Pfam" id="PF00083">
    <property type="entry name" value="Sugar_tr"/>
    <property type="match status" value="1"/>
</dbReference>
<keyword evidence="3 8" id="KW-0813">Transport</keyword>
<feature type="region of interest" description="Disordered" evidence="9">
    <location>
        <begin position="512"/>
        <end position="551"/>
    </location>
</feature>
<dbReference type="GO" id="GO:0005351">
    <property type="term" value="F:carbohydrate:proton symporter activity"/>
    <property type="evidence" value="ECO:0007669"/>
    <property type="project" value="TreeGrafter"/>
</dbReference>
<dbReference type="Gene3D" id="1.20.1250.20">
    <property type="entry name" value="MFS general substrate transporter like domains"/>
    <property type="match status" value="1"/>
</dbReference>
<accession>A0AAN6PAU2</accession>
<sequence>MGGHGRIYRIACLAVLGGALFGFDISSMSAIISTQPYLCQFNEGRFDDAGRCLGPSATTQGGIIAAMPGGSLIGALVSGWLSDRFGRKRSIMIGSLFWILGSVVVCASVHLAMLAVGRFINGFAVGICSAQVPVYITEIAPPSVRGRLVSLQQWAITWGILAMFFICFGCSFLKGAAAFRIPWGLQMLPAAGLFYGLIYQPESPRWLFKKGRELEAEDVLIQLHGGGDANSPFVHQELQQIRATVGEENKHPDASWFELFAPNMLNRTLIGVFTQIWSQLTGMNVMMYYITYVFTMAGRSTSGTNDVLVPSSVSFVINVLMTVPALLWMDRWGRRRTLLAGSALMCTWLTINAIMFAVYGRTPAPGEFPSASESIAVSGKPAWVIIVSTYLFVASFASTWGPVSWTYPPELYPLRLRGKAVALATSANWTFNFALAYFVPPAFQNITWKTYVIFAVFCAAMGIHVFFFFPETANKTLEQVEELFDDKRLGAIKYLGTPAWKTRNDRAAMVRQEHQGTLPGNAELGQGLQEGKDASGPEEAQGSVTPPKDEP</sequence>
<evidence type="ECO:0000256" key="9">
    <source>
        <dbReference type="SAM" id="MobiDB-lite"/>
    </source>
</evidence>
<dbReference type="PANTHER" id="PTHR48022">
    <property type="entry name" value="PLASTIDIC GLUCOSE TRANSPORTER 4"/>
    <property type="match status" value="1"/>
</dbReference>
<feature type="transmembrane region" description="Helical" evidence="10">
    <location>
        <begin position="7"/>
        <end position="32"/>
    </location>
</feature>
<dbReference type="Proteomes" id="UP001303115">
    <property type="component" value="Unassembled WGS sequence"/>
</dbReference>
<feature type="transmembrane region" description="Helical" evidence="10">
    <location>
        <begin position="269"/>
        <end position="295"/>
    </location>
</feature>
<keyword evidence="5 10" id="KW-1133">Transmembrane helix</keyword>
<dbReference type="GO" id="GO:0016020">
    <property type="term" value="C:membrane"/>
    <property type="evidence" value="ECO:0007669"/>
    <property type="project" value="UniProtKB-SubCell"/>
</dbReference>
<evidence type="ECO:0000256" key="5">
    <source>
        <dbReference type="ARBA" id="ARBA00022989"/>
    </source>
</evidence>
<comment type="subcellular location">
    <subcellularLocation>
        <location evidence="1">Membrane</location>
        <topology evidence="1">Multi-pass membrane protein</topology>
    </subcellularLocation>
</comment>
<evidence type="ECO:0000313" key="13">
    <source>
        <dbReference type="Proteomes" id="UP001303115"/>
    </source>
</evidence>
<gene>
    <name evidence="12" type="ORF">C8A01DRAFT_48781</name>
</gene>
<feature type="transmembrane region" description="Helical" evidence="10">
    <location>
        <begin position="339"/>
        <end position="362"/>
    </location>
</feature>
<dbReference type="NCBIfam" id="TIGR00879">
    <property type="entry name" value="SP"/>
    <property type="match status" value="1"/>
</dbReference>
<dbReference type="FunFam" id="1.20.1250.20:FF:000026">
    <property type="entry name" value="MFS quinate transporter QutD"/>
    <property type="match status" value="1"/>
</dbReference>
<evidence type="ECO:0000256" key="3">
    <source>
        <dbReference type="ARBA" id="ARBA00022448"/>
    </source>
</evidence>
<keyword evidence="4 10" id="KW-0812">Transmembrane</keyword>
<feature type="transmembrane region" description="Helical" evidence="10">
    <location>
        <begin position="63"/>
        <end position="81"/>
    </location>
</feature>
<feature type="transmembrane region" description="Helical" evidence="10">
    <location>
        <begin position="93"/>
        <end position="113"/>
    </location>
</feature>
<feature type="transmembrane region" description="Helical" evidence="10">
    <location>
        <begin position="420"/>
        <end position="439"/>
    </location>
</feature>
<evidence type="ECO:0000256" key="2">
    <source>
        <dbReference type="ARBA" id="ARBA00010992"/>
    </source>
</evidence>
<dbReference type="PROSITE" id="PS50850">
    <property type="entry name" value="MFS"/>
    <property type="match status" value="1"/>
</dbReference>
<evidence type="ECO:0000256" key="1">
    <source>
        <dbReference type="ARBA" id="ARBA00004141"/>
    </source>
</evidence>
<dbReference type="InterPro" id="IPR036259">
    <property type="entry name" value="MFS_trans_sf"/>
</dbReference>
<dbReference type="InterPro" id="IPR050360">
    <property type="entry name" value="MFS_Sugar_Transporters"/>
</dbReference>
<dbReference type="PRINTS" id="PR00171">
    <property type="entry name" value="SUGRTRNSPORT"/>
</dbReference>
<evidence type="ECO:0000313" key="12">
    <source>
        <dbReference type="EMBL" id="KAK4034951.1"/>
    </source>
</evidence>
<name>A0AAN6PAU2_9PEZI</name>
<feature type="transmembrane region" description="Helical" evidence="10">
    <location>
        <begin position="451"/>
        <end position="469"/>
    </location>
</feature>
<keyword evidence="6 10" id="KW-0472">Membrane</keyword>
<keyword evidence="7" id="KW-0325">Glycoprotein</keyword>
<feature type="transmembrane region" description="Helical" evidence="10">
    <location>
        <begin position="307"/>
        <end position="327"/>
    </location>
</feature>
<dbReference type="EMBL" id="MU854460">
    <property type="protein sequence ID" value="KAK4034951.1"/>
    <property type="molecule type" value="Genomic_DNA"/>
</dbReference>
<comment type="caution">
    <text evidence="12">The sequence shown here is derived from an EMBL/GenBank/DDBJ whole genome shotgun (WGS) entry which is preliminary data.</text>
</comment>
<protein>
    <submittedName>
        <fullName evidence="12">General substrate transporter</fullName>
    </submittedName>
</protein>
<dbReference type="PANTHER" id="PTHR48022:SF7">
    <property type="entry name" value="MAJOR FACILITATOR SUPERFAMILY (MFS) PROFILE DOMAIN-CONTAINING PROTEIN-RELATED"/>
    <property type="match status" value="1"/>
</dbReference>
<dbReference type="PROSITE" id="PS00217">
    <property type="entry name" value="SUGAR_TRANSPORT_2"/>
    <property type="match status" value="1"/>
</dbReference>
<dbReference type="InterPro" id="IPR005829">
    <property type="entry name" value="Sugar_transporter_CS"/>
</dbReference>
<reference evidence="13" key="1">
    <citation type="journal article" date="2023" name="Mol. Phylogenet. Evol.">
        <title>Genome-scale phylogeny and comparative genomics of the fungal order Sordariales.</title>
        <authorList>
            <person name="Hensen N."/>
            <person name="Bonometti L."/>
            <person name="Westerberg I."/>
            <person name="Brannstrom I.O."/>
            <person name="Guillou S."/>
            <person name="Cros-Aarteil S."/>
            <person name="Calhoun S."/>
            <person name="Haridas S."/>
            <person name="Kuo A."/>
            <person name="Mondo S."/>
            <person name="Pangilinan J."/>
            <person name="Riley R."/>
            <person name="LaButti K."/>
            <person name="Andreopoulos B."/>
            <person name="Lipzen A."/>
            <person name="Chen C."/>
            <person name="Yan M."/>
            <person name="Daum C."/>
            <person name="Ng V."/>
            <person name="Clum A."/>
            <person name="Steindorff A."/>
            <person name="Ohm R.A."/>
            <person name="Martin F."/>
            <person name="Silar P."/>
            <person name="Natvig D.O."/>
            <person name="Lalanne C."/>
            <person name="Gautier V."/>
            <person name="Ament-Velasquez S.L."/>
            <person name="Kruys A."/>
            <person name="Hutchinson M.I."/>
            <person name="Powell A.J."/>
            <person name="Barry K."/>
            <person name="Miller A.N."/>
            <person name="Grigoriev I.V."/>
            <person name="Debuchy R."/>
            <person name="Gladieux P."/>
            <person name="Hiltunen Thoren M."/>
            <person name="Johannesson H."/>
        </authorList>
    </citation>
    <scope>NUCLEOTIDE SEQUENCE [LARGE SCALE GENOMIC DNA]</scope>
    <source>
        <strain evidence="13">CBS 284.82</strain>
    </source>
</reference>
<evidence type="ECO:0000259" key="11">
    <source>
        <dbReference type="PROSITE" id="PS50850"/>
    </source>
</evidence>
<evidence type="ECO:0000256" key="10">
    <source>
        <dbReference type="SAM" id="Phobius"/>
    </source>
</evidence>